<dbReference type="VEuPathDB" id="MicrosporidiaDB:H312_01538"/>
<reference evidence="1 2" key="2">
    <citation type="submission" date="2014-03" db="EMBL/GenBank/DDBJ databases">
        <title>The Genome Sequence of Anncaliia algerae insect isolate PRA339.</title>
        <authorList>
            <consortium name="The Broad Institute Genome Sequencing Platform"/>
            <consortium name="The Broad Institute Genome Sequencing Center for Infectious Disease"/>
            <person name="Cuomo C."/>
            <person name="Becnel J."/>
            <person name="Sanscrainte N."/>
            <person name="Walker B."/>
            <person name="Young S.K."/>
            <person name="Zeng Q."/>
            <person name="Gargeya S."/>
            <person name="Fitzgerald M."/>
            <person name="Haas B."/>
            <person name="Abouelleil A."/>
            <person name="Alvarado L."/>
            <person name="Arachchi H.M."/>
            <person name="Berlin A.M."/>
            <person name="Chapman S.B."/>
            <person name="Dewar J."/>
            <person name="Goldberg J."/>
            <person name="Griggs A."/>
            <person name="Gujja S."/>
            <person name="Hansen M."/>
            <person name="Howarth C."/>
            <person name="Imamovic A."/>
            <person name="Larimer J."/>
            <person name="McCowan C."/>
            <person name="Murphy C."/>
            <person name="Neiman D."/>
            <person name="Pearson M."/>
            <person name="Priest M."/>
            <person name="Roberts A."/>
            <person name="Saif S."/>
            <person name="Shea T."/>
            <person name="Sisk P."/>
            <person name="Sykes S."/>
            <person name="Wortman J."/>
            <person name="Nusbaum C."/>
            <person name="Birren B."/>
        </authorList>
    </citation>
    <scope>NUCLEOTIDE SEQUENCE [LARGE SCALE GENOMIC DNA]</scope>
    <source>
        <strain evidence="1 2">PRA339</strain>
    </source>
</reference>
<gene>
    <name evidence="1" type="ORF">H312_01538</name>
</gene>
<dbReference type="EMBL" id="KK365152">
    <property type="protein sequence ID" value="KCZ81052.1"/>
    <property type="molecule type" value="Genomic_DNA"/>
</dbReference>
<protein>
    <submittedName>
        <fullName evidence="1">Uncharacterized protein</fullName>
    </submittedName>
</protein>
<keyword evidence="2" id="KW-1185">Reference proteome</keyword>
<sequence length="140" mass="16634">MTEVVYNISPKKRVEFFLKKEPLKMENQNFRINDLIEIFNDYFYNRIIKCIKCDSVCRWKSKNKLLVYCTQKLCGKVQTIKTGSFLKNKKLSLNITLSIIYYWSIGLTNKQITKIVNASKKKCIKAFKRHWKKASPKLLQ</sequence>
<name>A0A059F1V5_9MICR</name>
<proteinExistence type="predicted"/>
<evidence type="ECO:0000313" key="2">
    <source>
        <dbReference type="Proteomes" id="UP000030655"/>
    </source>
</evidence>
<dbReference type="STRING" id="1288291.A0A059F1V5"/>
<evidence type="ECO:0000313" key="1">
    <source>
        <dbReference type="EMBL" id="KCZ81052.1"/>
    </source>
</evidence>
<dbReference type="HOGENOM" id="CLU_152657_0_0_1"/>
<dbReference type="AlphaFoldDB" id="A0A059F1V5"/>
<organism evidence="1 2">
    <name type="scientific">Anncaliia algerae PRA339</name>
    <dbReference type="NCBI Taxonomy" id="1288291"/>
    <lineage>
        <taxon>Eukaryota</taxon>
        <taxon>Fungi</taxon>
        <taxon>Fungi incertae sedis</taxon>
        <taxon>Microsporidia</taxon>
        <taxon>Tubulinosematoidea</taxon>
        <taxon>Tubulinosematidae</taxon>
        <taxon>Anncaliia</taxon>
    </lineage>
</organism>
<dbReference type="Proteomes" id="UP000030655">
    <property type="component" value="Unassembled WGS sequence"/>
</dbReference>
<accession>A0A059F1V5</accession>
<reference evidence="2" key="1">
    <citation type="submission" date="2013-02" db="EMBL/GenBank/DDBJ databases">
        <authorList>
            <consortium name="The Broad Institute Genome Sequencing Platform"/>
            <person name="Cuomo C."/>
            <person name="Becnel J."/>
            <person name="Sanscrainte N."/>
            <person name="Walker B."/>
            <person name="Young S.K."/>
            <person name="Zeng Q."/>
            <person name="Gargeya S."/>
            <person name="Fitzgerald M."/>
            <person name="Haas B."/>
            <person name="Abouelleil A."/>
            <person name="Alvarado L."/>
            <person name="Arachchi H.M."/>
            <person name="Berlin A.M."/>
            <person name="Chapman S.B."/>
            <person name="Dewar J."/>
            <person name="Goldberg J."/>
            <person name="Griggs A."/>
            <person name="Gujja S."/>
            <person name="Hansen M."/>
            <person name="Howarth C."/>
            <person name="Imamovic A."/>
            <person name="Larimer J."/>
            <person name="McCowan C."/>
            <person name="Murphy C."/>
            <person name="Neiman D."/>
            <person name="Pearson M."/>
            <person name="Priest M."/>
            <person name="Roberts A."/>
            <person name="Saif S."/>
            <person name="Shea T."/>
            <person name="Sisk P."/>
            <person name="Sykes S."/>
            <person name="Wortman J."/>
            <person name="Nusbaum C."/>
            <person name="Birren B."/>
        </authorList>
    </citation>
    <scope>NUCLEOTIDE SEQUENCE [LARGE SCALE GENOMIC DNA]</scope>
    <source>
        <strain evidence="2">PRA339</strain>
    </source>
</reference>